<gene>
    <name evidence="2" type="primary">epsI</name>
    <name evidence="2" type="ORF">ACWI_12610</name>
</gene>
<dbReference type="GO" id="GO:0016740">
    <property type="term" value="F:transferase activity"/>
    <property type="evidence" value="ECO:0007669"/>
    <property type="project" value="UniProtKB-KW"/>
</dbReference>
<feature type="domain" description="Polysaccharide pyruvyl transferase" evidence="1">
    <location>
        <begin position="54"/>
        <end position="298"/>
    </location>
</feature>
<dbReference type="AlphaFoldDB" id="A0A1F2PJ45"/>
<evidence type="ECO:0000259" key="1">
    <source>
        <dbReference type="Pfam" id="PF04230"/>
    </source>
</evidence>
<sequence>MLIKIKKILKPLLKPSINRLQKLQFEFFFKNTTKEIRRKHGYCLILMATPCHGNLGDHAIVQAQYNLLSDVGLRDLIIEINNSNYEKYKDIIRKYTSSDDIIIIDGGGNLGTLWPHEDDKISEIINLFRFNKTVVFPQTCYYSNDSDGEKRLQKNKTIYSEHANLTICLRDKQSFDFAQRNFSSTKFIFVPDIVLYIDKVGRGSVRDGVLLCFRKDLEKVAADENINRIKDFIRNHNIKYDETDTVINKNVSKRTRDEELRKKWDQFSKSGLVITDRLHGMIFAAITGTPCIAIDNKSKKVSGVYEWISKLKNIKVCDDMSKIDNTILDLYKSNFEYDKSFLNDHFAEICSVFTSVNNNENS</sequence>
<reference evidence="2 3" key="1">
    <citation type="submission" date="2015-09" db="EMBL/GenBank/DDBJ databases">
        <title>Genome sequence of Acetobacterium wieringae DSM 1911.</title>
        <authorList>
            <person name="Poehlein A."/>
            <person name="Bengelsdorf F.R."/>
            <person name="Schiel-Bengelsdorf B."/>
            <person name="Duerre P."/>
            <person name="Daniel R."/>
        </authorList>
    </citation>
    <scope>NUCLEOTIDE SEQUENCE [LARGE SCALE GENOMIC DNA]</scope>
    <source>
        <strain evidence="2 3">DSM 1911</strain>
    </source>
</reference>
<keyword evidence="2" id="KW-0808">Transferase</keyword>
<dbReference type="RefSeq" id="WP_070370588.1">
    <property type="nucleotide sequence ID" value="NZ_LKEU01000024.1"/>
</dbReference>
<evidence type="ECO:0000313" key="3">
    <source>
        <dbReference type="Proteomes" id="UP000176244"/>
    </source>
</evidence>
<name>A0A1F2PJ45_9FIRM</name>
<dbReference type="EMBL" id="LKEU01000024">
    <property type="protein sequence ID" value="OFV71347.1"/>
    <property type="molecule type" value="Genomic_DNA"/>
</dbReference>
<protein>
    <submittedName>
        <fullName evidence="2">Putative pyruvyl transferase EpsI</fullName>
        <ecNumber evidence="2">2.-.-.-</ecNumber>
    </submittedName>
</protein>
<dbReference type="EC" id="2.-.-.-" evidence="2"/>
<accession>A0A1F2PJ45</accession>
<organism evidence="2 3">
    <name type="scientific">Acetobacterium wieringae</name>
    <dbReference type="NCBI Taxonomy" id="52694"/>
    <lineage>
        <taxon>Bacteria</taxon>
        <taxon>Bacillati</taxon>
        <taxon>Bacillota</taxon>
        <taxon>Clostridia</taxon>
        <taxon>Eubacteriales</taxon>
        <taxon>Eubacteriaceae</taxon>
        <taxon>Acetobacterium</taxon>
    </lineage>
</organism>
<dbReference type="OrthoDB" id="9807674at2"/>
<evidence type="ECO:0000313" key="2">
    <source>
        <dbReference type="EMBL" id="OFV71347.1"/>
    </source>
</evidence>
<dbReference type="InterPro" id="IPR007345">
    <property type="entry name" value="Polysacch_pyruvyl_Trfase"/>
</dbReference>
<dbReference type="Proteomes" id="UP000176244">
    <property type="component" value="Unassembled WGS sequence"/>
</dbReference>
<dbReference type="Pfam" id="PF04230">
    <property type="entry name" value="PS_pyruv_trans"/>
    <property type="match status" value="1"/>
</dbReference>
<proteinExistence type="predicted"/>
<comment type="caution">
    <text evidence="2">The sequence shown here is derived from an EMBL/GenBank/DDBJ whole genome shotgun (WGS) entry which is preliminary data.</text>
</comment>
<dbReference type="STRING" id="52694.ACWI_12610"/>